<dbReference type="Proteomes" id="UP000663889">
    <property type="component" value="Unassembled WGS sequence"/>
</dbReference>
<protein>
    <recommendedName>
        <fullName evidence="3">Glucosidase</fullName>
    </recommendedName>
</protein>
<sequence length="121" mass="14222">MATSSNAEYERLCEDEARKANWKRWGPYLAERQWGTVREDYSEDGDCWNYFSHDQSRSRAYRWGEDGLLGFTDRECRLCFALSLWNEKDPILKERLFGLTGPGMLLYLRKKKPITTIPAGM</sequence>
<gene>
    <name evidence="1" type="ORF">SEV965_LOCUS5807</name>
</gene>
<dbReference type="EMBL" id="CAJNOU010000181">
    <property type="protein sequence ID" value="CAF0904432.1"/>
    <property type="molecule type" value="Genomic_DNA"/>
</dbReference>
<reference evidence="1" key="1">
    <citation type="submission" date="2021-02" db="EMBL/GenBank/DDBJ databases">
        <authorList>
            <person name="Nowell W R."/>
        </authorList>
    </citation>
    <scope>NUCLEOTIDE SEQUENCE</scope>
</reference>
<name>A0A813ZUR9_9BILA</name>
<dbReference type="AlphaFoldDB" id="A0A813ZUR9"/>
<proteinExistence type="predicted"/>
<evidence type="ECO:0000313" key="2">
    <source>
        <dbReference type="Proteomes" id="UP000663889"/>
    </source>
</evidence>
<organism evidence="1 2">
    <name type="scientific">Rotaria sordida</name>
    <dbReference type="NCBI Taxonomy" id="392033"/>
    <lineage>
        <taxon>Eukaryota</taxon>
        <taxon>Metazoa</taxon>
        <taxon>Spiralia</taxon>
        <taxon>Gnathifera</taxon>
        <taxon>Rotifera</taxon>
        <taxon>Eurotatoria</taxon>
        <taxon>Bdelloidea</taxon>
        <taxon>Philodinida</taxon>
        <taxon>Philodinidae</taxon>
        <taxon>Rotaria</taxon>
    </lineage>
</organism>
<comment type="caution">
    <text evidence="1">The sequence shown here is derived from an EMBL/GenBank/DDBJ whole genome shotgun (WGS) entry which is preliminary data.</text>
</comment>
<evidence type="ECO:0000313" key="1">
    <source>
        <dbReference type="EMBL" id="CAF0904432.1"/>
    </source>
</evidence>
<accession>A0A813ZUR9</accession>
<evidence type="ECO:0008006" key="3">
    <source>
        <dbReference type="Google" id="ProtNLM"/>
    </source>
</evidence>